<evidence type="ECO:0000313" key="2">
    <source>
        <dbReference type="EMBL" id="KOF65252.1"/>
    </source>
</evidence>
<dbReference type="AlphaFoldDB" id="A0A0L8FKQ4"/>
<name>A0A0L8FKQ4_OCTBM</name>
<gene>
    <name evidence="2" type="ORF">OCBIM_22016087mg</name>
</gene>
<evidence type="ECO:0000256" key="1">
    <source>
        <dbReference type="SAM" id="MobiDB-lite"/>
    </source>
</evidence>
<accession>A0A0L8FKQ4</accession>
<feature type="region of interest" description="Disordered" evidence="1">
    <location>
        <begin position="67"/>
        <end position="96"/>
    </location>
</feature>
<dbReference type="EMBL" id="KQ429704">
    <property type="protein sequence ID" value="KOF65252.1"/>
    <property type="molecule type" value="Genomic_DNA"/>
</dbReference>
<reference evidence="2" key="1">
    <citation type="submission" date="2015-07" db="EMBL/GenBank/DDBJ databases">
        <title>MeaNS - Measles Nucleotide Surveillance Program.</title>
        <authorList>
            <person name="Tran T."/>
            <person name="Druce J."/>
        </authorList>
    </citation>
    <scope>NUCLEOTIDE SEQUENCE</scope>
    <source>
        <strain evidence="2">UCB-OBI-ISO-001</strain>
        <tissue evidence="2">Gonad</tissue>
    </source>
</reference>
<feature type="region of interest" description="Disordered" evidence="1">
    <location>
        <begin position="1"/>
        <end position="43"/>
    </location>
</feature>
<protein>
    <submittedName>
        <fullName evidence="2">Uncharacterized protein</fullName>
    </submittedName>
</protein>
<sequence>PRGRVRDRESQCKRERDKLRGKEKERKSEYVTNGQKERMKAREIKERQTRMDEIVIYMSNRERLLVGERNGEKNNQKYRDIKESERREGKRGTERERVIRKRVIAQQRT</sequence>
<feature type="non-terminal residue" evidence="2">
    <location>
        <position position="1"/>
    </location>
</feature>
<organism evidence="2">
    <name type="scientific">Octopus bimaculoides</name>
    <name type="common">California two-spotted octopus</name>
    <dbReference type="NCBI Taxonomy" id="37653"/>
    <lineage>
        <taxon>Eukaryota</taxon>
        <taxon>Metazoa</taxon>
        <taxon>Spiralia</taxon>
        <taxon>Lophotrochozoa</taxon>
        <taxon>Mollusca</taxon>
        <taxon>Cephalopoda</taxon>
        <taxon>Coleoidea</taxon>
        <taxon>Octopodiformes</taxon>
        <taxon>Octopoda</taxon>
        <taxon>Incirrata</taxon>
        <taxon>Octopodidae</taxon>
        <taxon>Octopus</taxon>
    </lineage>
</organism>
<proteinExistence type="predicted"/>